<keyword evidence="7" id="KW-1185">Reference proteome</keyword>
<name>A0ABT3LUP4_9LEPT</name>
<proteinExistence type="predicted"/>
<comment type="caution">
    <text evidence="6">The sequence shown here is derived from an EMBL/GenBank/DDBJ whole genome shotgun (WGS) entry which is preliminary data.</text>
</comment>
<accession>A0ABT3LUP4</accession>
<dbReference type="Pfam" id="PF16925">
    <property type="entry name" value="TetR_C_13"/>
    <property type="match status" value="1"/>
</dbReference>
<evidence type="ECO:0000256" key="3">
    <source>
        <dbReference type="ARBA" id="ARBA00023163"/>
    </source>
</evidence>
<evidence type="ECO:0000256" key="1">
    <source>
        <dbReference type="ARBA" id="ARBA00023015"/>
    </source>
</evidence>
<evidence type="ECO:0000256" key="4">
    <source>
        <dbReference type="PROSITE-ProRule" id="PRU00335"/>
    </source>
</evidence>
<dbReference type="PANTHER" id="PTHR47506">
    <property type="entry name" value="TRANSCRIPTIONAL REGULATORY PROTEIN"/>
    <property type="match status" value="1"/>
</dbReference>
<evidence type="ECO:0000259" key="5">
    <source>
        <dbReference type="PROSITE" id="PS50977"/>
    </source>
</evidence>
<organism evidence="6 7">
    <name type="scientific">Leptospira limi</name>
    <dbReference type="NCBI Taxonomy" id="2950023"/>
    <lineage>
        <taxon>Bacteria</taxon>
        <taxon>Pseudomonadati</taxon>
        <taxon>Spirochaetota</taxon>
        <taxon>Spirochaetia</taxon>
        <taxon>Leptospirales</taxon>
        <taxon>Leptospiraceae</taxon>
        <taxon>Leptospira</taxon>
    </lineage>
</organism>
<dbReference type="SUPFAM" id="SSF46689">
    <property type="entry name" value="Homeodomain-like"/>
    <property type="match status" value="1"/>
</dbReference>
<dbReference type="InterPro" id="IPR036271">
    <property type="entry name" value="Tet_transcr_reg_TetR-rel_C_sf"/>
</dbReference>
<dbReference type="InterPro" id="IPR001647">
    <property type="entry name" value="HTH_TetR"/>
</dbReference>
<protein>
    <submittedName>
        <fullName evidence="6">TetR/AcrR family transcriptional regulator</fullName>
    </submittedName>
</protein>
<reference evidence="6 7" key="1">
    <citation type="submission" date="2022-06" db="EMBL/GenBank/DDBJ databases">
        <title>Leptospira isolates from biofilms formed at urban environments.</title>
        <authorList>
            <person name="Ribeiro P.S."/>
            <person name="Sousa T."/>
            <person name="Carvalho N."/>
            <person name="Aburjaile F."/>
            <person name="Neves F."/>
            <person name="Oliveira D."/>
            <person name="Blanco L."/>
            <person name="Lima J."/>
            <person name="Costa F."/>
            <person name="Brenig B."/>
            <person name="Soares S."/>
            <person name="Ramos R."/>
            <person name="Goes-Neto A."/>
            <person name="Matiuzzi M."/>
            <person name="Azevedo V."/>
            <person name="Ristow P."/>
        </authorList>
    </citation>
    <scope>NUCLEOTIDE SEQUENCE [LARGE SCALE GENOMIC DNA]</scope>
    <source>
        <strain evidence="6 7">VSF25</strain>
    </source>
</reference>
<evidence type="ECO:0000313" key="7">
    <source>
        <dbReference type="Proteomes" id="UP001209737"/>
    </source>
</evidence>
<keyword evidence="3" id="KW-0804">Transcription</keyword>
<dbReference type="InterPro" id="IPR011075">
    <property type="entry name" value="TetR_C"/>
</dbReference>
<dbReference type="Pfam" id="PF00440">
    <property type="entry name" value="TetR_N"/>
    <property type="match status" value="1"/>
</dbReference>
<dbReference type="Gene3D" id="1.10.357.10">
    <property type="entry name" value="Tetracycline Repressor, domain 2"/>
    <property type="match status" value="1"/>
</dbReference>
<evidence type="ECO:0000256" key="2">
    <source>
        <dbReference type="ARBA" id="ARBA00023125"/>
    </source>
</evidence>
<dbReference type="EMBL" id="JAMQPV010000001">
    <property type="protein sequence ID" value="MCW7461437.1"/>
    <property type="molecule type" value="Genomic_DNA"/>
</dbReference>
<dbReference type="Proteomes" id="UP001209737">
    <property type="component" value="Unassembled WGS sequence"/>
</dbReference>
<gene>
    <name evidence="6" type="ORF">ND812_04970</name>
</gene>
<dbReference type="InterPro" id="IPR009057">
    <property type="entry name" value="Homeodomain-like_sf"/>
</dbReference>
<dbReference type="SUPFAM" id="SSF48498">
    <property type="entry name" value="Tetracyclin repressor-like, C-terminal domain"/>
    <property type="match status" value="1"/>
</dbReference>
<dbReference type="PANTHER" id="PTHR47506:SF6">
    <property type="entry name" value="HTH-TYPE TRANSCRIPTIONAL REPRESSOR NEMR"/>
    <property type="match status" value="1"/>
</dbReference>
<feature type="domain" description="HTH tetR-type" evidence="5">
    <location>
        <begin position="23"/>
        <end position="83"/>
    </location>
</feature>
<keyword evidence="1" id="KW-0805">Transcription regulation</keyword>
<feature type="DNA-binding region" description="H-T-H motif" evidence="4">
    <location>
        <begin position="46"/>
        <end position="65"/>
    </location>
</feature>
<dbReference type="PROSITE" id="PS50977">
    <property type="entry name" value="HTH_TETR_2"/>
    <property type="match status" value="1"/>
</dbReference>
<keyword evidence="2 4" id="KW-0238">DNA-binding</keyword>
<sequence>MTKENKKAKKTISKPFMGKRNLEITRRKILLIAFETFFKQGFQGTSMDDLVKKTTLSKGAFYHQFSTKLELGYAVVEEVISPLILDRWIVPLDAYEDPIAGILFLMQQNIGNTPPALLRYGCPLNNLIQEMSPVDNGFKRRLTGALNLWIRGLENHLLRAKMSGLIQPHVDVTEAAHFIVMAHEGFYGIIKGLAKPKIFPILMASMQNYFDHIRKW</sequence>
<evidence type="ECO:0000313" key="6">
    <source>
        <dbReference type="EMBL" id="MCW7461437.1"/>
    </source>
</evidence>
<dbReference type="RefSeq" id="WP_265374536.1">
    <property type="nucleotide sequence ID" value="NZ_JAMQPV010000001.1"/>
</dbReference>